<feature type="active site" description="Nucleophile; methyl group acceptor from methylphosphotriester" evidence="12">
    <location>
        <position position="36"/>
    </location>
</feature>
<dbReference type="Gene3D" id="1.10.10.10">
    <property type="entry name" value="Winged helix-like DNA-binding domain superfamily/Winged helix DNA-binding domain"/>
    <property type="match status" value="1"/>
</dbReference>
<feature type="domain" description="HTH araC/xylS-type" evidence="14">
    <location>
        <begin position="86"/>
        <end position="185"/>
    </location>
</feature>
<keyword evidence="17" id="KW-1185">Reference proteome</keyword>
<dbReference type="GO" id="GO:0003908">
    <property type="term" value="F:methylated-DNA-[protein]-cysteine S-methyltransferase activity"/>
    <property type="evidence" value="ECO:0007669"/>
    <property type="project" value="UniProtKB-EC"/>
</dbReference>
<dbReference type="InterPro" id="IPR036217">
    <property type="entry name" value="MethylDNA_cys_MeTrfase_DNAb"/>
</dbReference>
<evidence type="ECO:0000256" key="3">
    <source>
        <dbReference type="ARBA" id="ARBA00011918"/>
    </source>
</evidence>
<keyword evidence="5" id="KW-0808">Transferase</keyword>
<dbReference type="GO" id="GO:0043565">
    <property type="term" value="F:sequence-specific DNA binding"/>
    <property type="evidence" value="ECO:0007669"/>
    <property type="project" value="InterPro"/>
</dbReference>
<dbReference type="InterPro" id="IPR001497">
    <property type="entry name" value="MethylDNA_cys_MeTrfase_AS"/>
</dbReference>
<name>A0A140D961_9BACT</name>
<evidence type="ECO:0000313" key="15">
    <source>
        <dbReference type="EMBL" id="AMK09728.1"/>
    </source>
</evidence>
<sequence>MTRYDTPQTRLRAVLDRDSNAAGRFCYAVRTTGIYCLPGCPSRAPRPENVEFFETPAQAEQAGYRPCKRCRPDDPTHRDLASARVVEACRALELGAEHGELPSLETLAHRAGLSPSHFQRLFKARTGLSPREYGQAVRDHRVRAALEDGAPVTEAIFEAGFGSSSRFYERADRILGMPAATYRKGGETLTMRYAVAPCFLGFVLAAFTDRGVCAIELGDTPEALAASLRDRFPKAELLEAGDELAPLLAEIAAFVRHPDQGLDLPLDIIGTAFQQRVWNELAKVPHGRTTTYSDLARAVDAPKAARAVAAACAANPLAVAIPCHRVLRKSGQLAGYRWGLSRKQALLDNEAEE</sequence>
<dbReference type="InterPro" id="IPR009057">
    <property type="entry name" value="Homeodomain-like_sf"/>
</dbReference>
<dbReference type="Pfam" id="PF01035">
    <property type="entry name" value="DNA_binding_1"/>
    <property type="match status" value="1"/>
</dbReference>
<evidence type="ECO:0000256" key="7">
    <source>
        <dbReference type="ARBA" id="ARBA00023015"/>
    </source>
</evidence>
<evidence type="ECO:0000256" key="13">
    <source>
        <dbReference type="PIRSR" id="PIRSR000409-3"/>
    </source>
</evidence>
<dbReference type="PANTHER" id="PTHR10815">
    <property type="entry name" value="METHYLATED-DNA--PROTEIN-CYSTEINE METHYLTRANSFERASE"/>
    <property type="match status" value="1"/>
</dbReference>
<evidence type="ECO:0000256" key="12">
    <source>
        <dbReference type="PIRSR" id="PIRSR000409-1"/>
    </source>
</evidence>
<dbReference type="Pfam" id="PF12833">
    <property type="entry name" value="HTH_18"/>
    <property type="match status" value="1"/>
</dbReference>
<dbReference type="CDD" id="cd06445">
    <property type="entry name" value="ATase"/>
    <property type="match status" value="1"/>
</dbReference>
<dbReference type="InterPro" id="IPR004026">
    <property type="entry name" value="Ada_DNA_repair_Zn-bd"/>
</dbReference>
<dbReference type="EC" id="2.1.1.63" evidence="3"/>
<evidence type="ECO:0000313" key="17">
    <source>
        <dbReference type="Proteomes" id="UP000055611"/>
    </source>
</evidence>
<dbReference type="InterPro" id="IPR036631">
    <property type="entry name" value="MGMT_N_sf"/>
</dbReference>
<dbReference type="EMBL" id="SOBK01000021">
    <property type="protein sequence ID" value="TDT81351.1"/>
    <property type="molecule type" value="Genomic_DNA"/>
</dbReference>
<keyword evidence="9" id="KW-0804">Transcription</keyword>
<evidence type="ECO:0000256" key="1">
    <source>
        <dbReference type="ARBA" id="ARBA00001286"/>
    </source>
</evidence>
<dbReference type="FunFam" id="1.10.10.10:FF:000214">
    <property type="entry name" value="Methylated-DNA--protein-cysteine methyltransferase"/>
    <property type="match status" value="1"/>
</dbReference>
<comment type="catalytic activity">
    <reaction evidence="1">
        <text>a 4-O-methyl-thymidine in DNA + L-cysteinyl-[protein] = a thymidine in DNA + S-methyl-L-cysteinyl-[protein]</text>
        <dbReference type="Rhea" id="RHEA:53428"/>
        <dbReference type="Rhea" id="RHEA-COMP:10131"/>
        <dbReference type="Rhea" id="RHEA-COMP:10132"/>
        <dbReference type="Rhea" id="RHEA-COMP:13555"/>
        <dbReference type="Rhea" id="RHEA-COMP:13556"/>
        <dbReference type="ChEBI" id="CHEBI:29950"/>
        <dbReference type="ChEBI" id="CHEBI:82612"/>
        <dbReference type="ChEBI" id="CHEBI:137386"/>
        <dbReference type="ChEBI" id="CHEBI:137387"/>
        <dbReference type="EC" id="2.1.1.63"/>
    </reaction>
</comment>
<dbReference type="SUPFAM" id="SSF46689">
    <property type="entry name" value="Homeodomain-like"/>
    <property type="match status" value="1"/>
</dbReference>
<evidence type="ECO:0000256" key="9">
    <source>
        <dbReference type="ARBA" id="ARBA00023163"/>
    </source>
</evidence>
<keyword evidence="13" id="KW-0479">Metal-binding</keyword>
<comment type="cofactor">
    <cofactor evidence="13">
        <name>Zn(2+)</name>
        <dbReference type="ChEBI" id="CHEBI:29105"/>
    </cofactor>
    <text evidence="13">Binds 1 zinc ion per subunit.</text>
</comment>
<gene>
    <name evidence="15" type="ORF">AWY79_00705</name>
    <name evidence="16" type="ORF">EDC59_12117</name>
</gene>
<reference evidence="15 17" key="1">
    <citation type="journal article" date="2016" name="Front. Microbiol.">
        <title>Genome Sequence of the Piezophilic, Mesophilic Sulfate-Reducing Bacterium Desulfovibrio indicus J2T.</title>
        <authorList>
            <person name="Cao J."/>
            <person name="Maignien L."/>
            <person name="Shao Z."/>
            <person name="Alain K."/>
            <person name="Jebbar M."/>
        </authorList>
    </citation>
    <scope>NUCLEOTIDE SEQUENCE [LARGE SCALE GENOMIC DNA]</scope>
    <source>
        <strain evidence="15 17">J2</strain>
    </source>
</reference>
<keyword evidence="7" id="KW-0805">Transcription regulation</keyword>
<dbReference type="InterPro" id="IPR016221">
    <property type="entry name" value="Bifunct_regulatory_prot_Ada"/>
</dbReference>
<dbReference type="PIRSF" id="PIRSF000409">
    <property type="entry name" value="Ada"/>
    <property type="match status" value="1"/>
</dbReference>
<dbReference type="PROSITE" id="PS00374">
    <property type="entry name" value="MGMT"/>
    <property type="match status" value="1"/>
</dbReference>
<accession>A0A140D961</accession>
<dbReference type="SUPFAM" id="SSF46767">
    <property type="entry name" value="Methylated DNA-protein cysteine methyltransferase, C-terminal domain"/>
    <property type="match status" value="1"/>
</dbReference>
<dbReference type="NCBIfam" id="TIGR00589">
    <property type="entry name" value="ogt"/>
    <property type="match status" value="1"/>
</dbReference>
<dbReference type="SUPFAM" id="SSF57884">
    <property type="entry name" value="Ada DNA repair protein, N-terminal domain (N-Ada 10)"/>
    <property type="match status" value="1"/>
</dbReference>
<dbReference type="GO" id="GO:0008270">
    <property type="term" value="F:zinc ion binding"/>
    <property type="evidence" value="ECO:0007669"/>
    <property type="project" value="InterPro"/>
</dbReference>
<dbReference type="InterPro" id="IPR035451">
    <property type="entry name" value="Ada-like_dom_sf"/>
</dbReference>
<dbReference type="KEGG" id="dej:AWY79_00705"/>
<feature type="binding site" evidence="13">
    <location>
        <position position="36"/>
    </location>
    <ligand>
        <name>Zn(2+)</name>
        <dbReference type="ChEBI" id="CHEBI:29105"/>
    </ligand>
</feature>
<dbReference type="SUPFAM" id="SSF53155">
    <property type="entry name" value="Methylated DNA-protein cysteine methyltransferase domain"/>
    <property type="match status" value="1"/>
</dbReference>
<dbReference type="EMBL" id="CP014206">
    <property type="protein sequence ID" value="AMK09728.1"/>
    <property type="molecule type" value="Genomic_DNA"/>
</dbReference>
<dbReference type="Pfam" id="PF02805">
    <property type="entry name" value="Ada_Zn_binding"/>
    <property type="match status" value="1"/>
</dbReference>
<feature type="binding site" evidence="13">
    <location>
        <position position="67"/>
    </location>
    <ligand>
        <name>Zn(2+)</name>
        <dbReference type="ChEBI" id="CHEBI:29105"/>
    </ligand>
</feature>
<dbReference type="OrthoDB" id="9802228at2"/>
<proteinExistence type="inferred from homology"/>
<dbReference type="InterPro" id="IPR036388">
    <property type="entry name" value="WH-like_DNA-bd_sf"/>
</dbReference>
<evidence type="ECO:0000256" key="11">
    <source>
        <dbReference type="ARBA" id="ARBA00049348"/>
    </source>
</evidence>
<dbReference type="InterPro" id="IPR014048">
    <property type="entry name" value="MethylDNA_cys_MeTrfase_DNA-bd"/>
</dbReference>
<dbReference type="Proteomes" id="UP000295506">
    <property type="component" value="Unassembled WGS sequence"/>
</dbReference>
<keyword evidence="4" id="KW-0489">Methyltransferase</keyword>
<comment type="catalytic activity">
    <reaction evidence="11">
        <text>a 6-O-methyl-2'-deoxyguanosine in DNA + L-cysteinyl-[protein] = S-methyl-L-cysteinyl-[protein] + a 2'-deoxyguanosine in DNA</text>
        <dbReference type="Rhea" id="RHEA:24000"/>
        <dbReference type="Rhea" id="RHEA-COMP:10131"/>
        <dbReference type="Rhea" id="RHEA-COMP:10132"/>
        <dbReference type="Rhea" id="RHEA-COMP:11367"/>
        <dbReference type="Rhea" id="RHEA-COMP:11368"/>
        <dbReference type="ChEBI" id="CHEBI:29950"/>
        <dbReference type="ChEBI" id="CHEBI:82612"/>
        <dbReference type="ChEBI" id="CHEBI:85445"/>
        <dbReference type="ChEBI" id="CHEBI:85448"/>
        <dbReference type="EC" id="2.1.1.63"/>
    </reaction>
</comment>
<dbReference type="Proteomes" id="UP000055611">
    <property type="component" value="Chromosome"/>
</dbReference>
<evidence type="ECO:0000259" key="14">
    <source>
        <dbReference type="PROSITE" id="PS01124"/>
    </source>
</evidence>
<evidence type="ECO:0000256" key="5">
    <source>
        <dbReference type="ARBA" id="ARBA00022679"/>
    </source>
</evidence>
<keyword evidence="8" id="KW-0010">Activator</keyword>
<organism evidence="16 18">
    <name type="scientific">Pseudodesulfovibrio indicus</name>
    <dbReference type="NCBI Taxonomy" id="1716143"/>
    <lineage>
        <taxon>Bacteria</taxon>
        <taxon>Pseudomonadati</taxon>
        <taxon>Thermodesulfobacteriota</taxon>
        <taxon>Desulfovibrionia</taxon>
        <taxon>Desulfovibrionales</taxon>
        <taxon>Desulfovibrionaceae</taxon>
    </lineage>
</organism>
<comment type="similarity">
    <text evidence="2">Belongs to the MGMT family.</text>
</comment>
<dbReference type="Gene3D" id="1.10.10.60">
    <property type="entry name" value="Homeodomain-like"/>
    <property type="match status" value="1"/>
</dbReference>
<feature type="binding site" evidence="13">
    <location>
        <position position="40"/>
    </location>
    <ligand>
        <name>Zn(2+)</name>
        <dbReference type="ChEBI" id="CHEBI:29105"/>
    </ligand>
</feature>
<evidence type="ECO:0000256" key="6">
    <source>
        <dbReference type="ARBA" id="ARBA00022763"/>
    </source>
</evidence>
<dbReference type="AlphaFoldDB" id="A0A140D961"/>
<dbReference type="PANTHER" id="PTHR10815:SF14">
    <property type="entry name" value="BIFUNCTIONAL TRANSCRIPTIONAL ACTIVATOR_DNA REPAIR ENZYME ADA"/>
    <property type="match status" value="1"/>
</dbReference>
<keyword evidence="10" id="KW-0234">DNA repair</keyword>
<keyword evidence="6" id="KW-0227">DNA damage</keyword>
<dbReference type="InterPro" id="IPR018060">
    <property type="entry name" value="HTH_AraC"/>
</dbReference>
<evidence type="ECO:0000256" key="8">
    <source>
        <dbReference type="ARBA" id="ARBA00023159"/>
    </source>
</evidence>
<evidence type="ECO:0000256" key="2">
    <source>
        <dbReference type="ARBA" id="ARBA00008711"/>
    </source>
</evidence>
<evidence type="ECO:0000256" key="4">
    <source>
        <dbReference type="ARBA" id="ARBA00022603"/>
    </source>
</evidence>
<dbReference type="Gene3D" id="3.40.10.10">
    <property type="entry name" value="DNA Methylphosphotriester Repair Domain"/>
    <property type="match status" value="1"/>
</dbReference>
<evidence type="ECO:0000313" key="16">
    <source>
        <dbReference type="EMBL" id="TDT81351.1"/>
    </source>
</evidence>
<feature type="binding site" evidence="13">
    <location>
        <position position="70"/>
    </location>
    <ligand>
        <name>Zn(2+)</name>
        <dbReference type="ChEBI" id="CHEBI:29105"/>
    </ligand>
</feature>
<protein>
    <recommendedName>
        <fullName evidence="3">methylated-DNA--[protein]-cysteine S-methyltransferase</fullName>
        <ecNumber evidence="3">2.1.1.63</ecNumber>
    </recommendedName>
</protein>
<dbReference type="GO" id="GO:0032259">
    <property type="term" value="P:methylation"/>
    <property type="evidence" value="ECO:0007669"/>
    <property type="project" value="UniProtKB-KW"/>
</dbReference>
<dbReference type="Gene3D" id="3.30.160.70">
    <property type="entry name" value="Methylated DNA-protein cysteine methyltransferase domain"/>
    <property type="match status" value="1"/>
</dbReference>
<dbReference type="RefSeq" id="WP_066799122.1">
    <property type="nucleotide sequence ID" value="NZ_CP014206.1"/>
</dbReference>
<reference evidence="16 18" key="2">
    <citation type="submission" date="2019-03" db="EMBL/GenBank/DDBJ databases">
        <title>Genomic Encyclopedia of Type Strains, Phase IV (KMG-IV): sequencing the most valuable type-strain genomes for metagenomic binning, comparative biology and taxonomic classification.</title>
        <authorList>
            <person name="Goeker M."/>
        </authorList>
    </citation>
    <scope>NUCLEOTIDE SEQUENCE [LARGE SCALE GENOMIC DNA]</scope>
    <source>
        <strain evidence="16 18">DSM 101483</strain>
    </source>
</reference>
<dbReference type="GO" id="GO:0006281">
    <property type="term" value="P:DNA repair"/>
    <property type="evidence" value="ECO:0007669"/>
    <property type="project" value="UniProtKB-KW"/>
</dbReference>
<dbReference type="NCBIfam" id="NF011964">
    <property type="entry name" value="PRK15435.1"/>
    <property type="match status" value="1"/>
</dbReference>
<dbReference type="GO" id="GO:0003700">
    <property type="term" value="F:DNA-binding transcription factor activity"/>
    <property type="evidence" value="ECO:0007669"/>
    <property type="project" value="InterPro"/>
</dbReference>
<evidence type="ECO:0000313" key="18">
    <source>
        <dbReference type="Proteomes" id="UP000295506"/>
    </source>
</evidence>
<keyword evidence="13" id="KW-0862">Zinc</keyword>
<dbReference type="SMART" id="SM00342">
    <property type="entry name" value="HTH_ARAC"/>
    <property type="match status" value="1"/>
</dbReference>
<evidence type="ECO:0000256" key="10">
    <source>
        <dbReference type="ARBA" id="ARBA00023204"/>
    </source>
</evidence>
<dbReference type="PROSITE" id="PS01124">
    <property type="entry name" value="HTH_ARAC_FAMILY_2"/>
    <property type="match status" value="1"/>
</dbReference>
<feature type="active site" description="Nucleophile; methyl group acceptor from either O6-methylguanine or O4-methylthymine" evidence="12">
    <location>
        <position position="323"/>
    </location>
</feature>